<dbReference type="GO" id="GO:0032040">
    <property type="term" value="C:small-subunit processome"/>
    <property type="evidence" value="ECO:0007669"/>
    <property type="project" value="TreeGrafter"/>
</dbReference>
<keyword evidence="6" id="KW-0808">Transferase</keyword>
<evidence type="ECO:0000256" key="5">
    <source>
        <dbReference type="ARBA" id="ARBA00022603"/>
    </source>
</evidence>
<accession>A0A7S0DBV2</accession>
<dbReference type="GO" id="GO:0070037">
    <property type="term" value="F:rRNA (pseudouridine) methyltransferase activity"/>
    <property type="evidence" value="ECO:0007669"/>
    <property type="project" value="InterPro"/>
</dbReference>
<keyword evidence="5" id="KW-0489">Methyltransferase</keyword>
<dbReference type="AlphaFoldDB" id="A0A7S0DBV2"/>
<evidence type="ECO:0000256" key="9">
    <source>
        <dbReference type="ARBA" id="ARBA00022884"/>
    </source>
</evidence>
<dbReference type="Pfam" id="PF03587">
    <property type="entry name" value="EMG1"/>
    <property type="match status" value="1"/>
</dbReference>
<reference evidence="11" key="1">
    <citation type="submission" date="2021-01" db="EMBL/GenBank/DDBJ databases">
        <authorList>
            <person name="Corre E."/>
            <person name="Pelletier E."/>
            <person name="Niang G."/>
            <person name="Scheremetjew M."/>
            <person name="Finn R."/>
            <person name="Kale V."/>
            <person name="Holt S."/>
            <person name="Cochrane G."/>
            <person name="Meng A."/>
            <person name="Brown T."/>
            <person name="Cohen L."/>
        </authorList>
    </citation>
    <scope>NUCLEOTIDE SEQUENCE</scope>
    <source>
        <strain evidence="11">CCAC1681</strain>
    </source>
</reference>
<dbReference type="CDD" id="cd18088">
    <property type="entry name" value="Nep1-like"/>
    <property type="match status" value="1"/>
</dbReference>
<evidence type="ECO:0000256" key="1">
    <source>
        <dbReference type="ARBA" id="ARBA00004604"/>
    </source>
</evidence>
<evidence type="ECO:0000256" key="6">
    <source>
        <dbReference type="ARBA" id="ARBA00022679"/>
    </source>
</evidence>
<dbReference type="InterPro" id="IPR005304">
    <property type="entry name" value="Rbsml_bgen_MeTrfase_EMG1/NEP1"/>
</dbReference>
<dbReference type="PANTHER" id="PTHR12636">
    <property type="entry name" value="NEP1/MRA1"/>
    <property type="match status" value="1"/>
</dbReference>
<name>A0A7S0DBV2_MICPS</name>
<evidence type="ECO:0000256" key="4">
    <source>
        <dbReference type="ARBA" id="ARBA00022552"/>
    </source>
</evidence>
<dbReference type="SUPFAM" id="SSF75217">
    <property type="entry name" value="alpha/beta knot"/>
    <property type="match status" value="1"/>
</dbReference>
<sequence>MEAPEPDEDLEGTPGEGFIFVLEKATLETAKVGKGYQILNCDDHANFLRRHGKDPANYRPDIVHQELLAILDSPLNKAGRVKAVFVHTQKNVLIRISPHTRIPRTFKRFCGLMVQLLQKLSIRASNGPEKLFKVVKGPVTKYFPAGARRVGFSFSAPEIKDMKTYVNALPDEVSVVFTVGAMSHGKIESTYVDDFISVSQYPLSGACCISRITNCLENKYDIV</sequence>
<keyword evidence="9" id="KW-0694">RNA-binding</keyword>
<evidence type="ECO:0000313" key="11">
    <source>
        <dbReference type="EMBL" id="CAD8449987.1"/>
    </source>
</evidence>
<keyword evidence="3" id="KW-0690">Ribosome biogenesis</keyword>
<evidence type="ECO:0000256" key="7">
    <source>
        <dbReference type="ARBA" id="ARBA00022691"/>
    </source>
</evidence>
<evidence type="ECO:0000256" key="3">
    <source>
        <dbReference type="ARBA" id="ARBA00022517"/>
    </source>
</evidence>
<gene>
    <name evidence="11" type="ORF">MSP1401_LOCUS11428</name>
</gene>
<protein>
    <recommendedName>
        <fullName evidence="12">Ribosomal RNA small subunit methyltransferase NEP1</fullName>
    </recommendedName>
</protein>
<keyword evidence="8" id="KW-0699">rRNA-binding</keyword>
<dbReference type="FunFam" id="3.40.1280.10:FF:000003">
    <property type="entry name" value="Ribosomal RNA small subunit methyltransferase"/>
    <property type="match status" value="1"/>
</dbReference>
<dbReference type="InterPro" id="IPR029026">
    <property type="entry name" value="tRNA_m1G_MTases_N"/>
</dbReference>
<comment type="similarity">
    <text evidence="2">Belongs to the class IV-like SAM-binding methyltransferase superfamily. RNA methyltransferase NEP1 family.</text>
</comment>
<dbReference type="GO" id="GO:0019843">
    <property type="term" value="F:rRNA binding"/>
    <property type="evidence" value="ECO:0007669"/>
    <property type="project" value="UniProtKB-KW"/>
</dbReference>
<dbReference type="GO" id="GO:0070475">
    <property type="term" value="P:rRNA base methylation"/>
    <property type="evidence" value="ECO:0007669"/>
    <property type="project" value="InterPro"/>
</dbReference>
<proteinExistence type="inferred from homology"/>
<organism evidence="11">
    <name type="scientific">Micromonas pusilla</name>
    <name type="common">Picoplanktonic green alga</name>
    <name type="synonym">Chromulina pusilla</name>
    <dbReference type="NCBI Taxonomy" id="38833"/>
    <lineage>
        <taxon>Eukaryota</taxon>
        <taxon>Viridiplantae</taxon>
        <taxon>Chlorophyta</taxon>
        <taxon>Mamiellophyceae</taxon>
        <taxon>Mamiellales</taxon>
        <taxon>Mamiellaceae</taxon>
        <taxon>Micromonas</taxon>
    </lineage>
</organism>
<comment type="subcellular location">
    <subcellularLocation>
        <location evidence="1">Nucleus</location>
        <location evidence="1">Nucleolus</location>
    </subcellularLocation>
</comment>
<evidence type="ECO:0000256" key="8">
    <source>
        <dbReference type="ARBA" id="ARBA00022730"/>
    </source>
</evidence>
<dbReference type="Gene3D" id="3.40.1280.10">
    <property type="match status" value="1"/>
</dbReference>
<dbReference type="InterPro" id="IPR029028">
    <property type="entry name" value="Alpha/beta_knot_MTases"/>
</dbReference>
<evidence type="ECO:0000256" key="10">
    <source>
        <dbReference type="ARBA" id="ARBA00023242"/>
    </source>
</evidence>
<dbReference type="EMBL" id="HBEN01013738">
    <property type="protein sequence ID" value="CAD8449987.1"/>
    <property type="molecule type" value="Transcribed_RNA"/>
</dbReference>
<keyword evidence="7" id="KW-0949">S-adenosyl-L-methionine</keyword>
<keyword evidence="10" id="KW-0539">Nucleus</keyword>
<dbReference type="PANTHER" id="PTHR12636:SF5">
    <property type="entry name" value="RIBOSOMAL RNA SMALL SUBUNIT METHYLTRANSFERASE NEP1"/>
    <property type="match status" value="1"/>
</dbReference>
<evidence type="ECO:0000256" key="2">
    <source>
        <dbReference type="ARBA" id="ARBA00008115"/>
    </source>
</evidence>
<evidence type="ECO:0008006" key="12">
    <source>
        <dbReference type="Google" id="ProtNLM"/>
    </source>
</evidence>
<keyword evidence="4" id="KW-0698">rRNA processing</keyword>